<dbReference type="AlphaFoldDB" id="A0A3P1CVL4"/>
<feature type="transmembrane region" description="Helical" evidence="6">
    <location>
        <begin position="12"/>
        <end position="33"/>
    </location>
</feature>
<keyword evidence="4 6" id="KW-1133">Transmembrane helix</keyword>
<dbReference type="PANTHER" id="PTHR40077">
    <property type="entry name" value="MEMBRANE PROTEIN-RELATED"/>
    <property type="match status" value="1"/>
</dbReference>
<evidence type="ECO:0000256" key="2">
    <source>
        <dbReference type="ARBA" id="ARBA00022475"/>
    </source>
</evidence>
<dbReference type="GO" id="GO:0005886">
    <property type="term" value="C:plasma membrane"/>
    <property type="evidence" value="ECO:0007669"/>
    <property type="project" value="UniProtKB-SubCell"/>
</dbReference>
<comment type="caution">
    <text evidence="8">The sequence shown here is derived from an EMBL/GenBank/DDBJ whole genome shotgun (WGS) entry which is preliminary data.</text>
</comment>
<evidence type="ECO:0000256" key="3">
    <source>
        <dbReference type="ARBA" id="ARBA00022692"/>
    </source>
</evidence>
<gene>
    <name evidence="8" type="ORF">EHT87_03385</name>
</gene>
<feature type="domain" description="DUF3817" evidence="7">
    <location>
        <begin position="10"/>
        <end position="96"/>
    </location>
</feature>
<dbReference type="InterPro" id="IPR023845">
    <property type="entry name" value="DUF3817_TM"/>
</dbReference>
<keyword evidence="9" id="KW-1185">Reference proteome</keyword>
<name>A0A3P1CVL4_9BACT</name>
<protein>
    <submittedName>
        <fullName evidence="8">DUF3817 domain-containing protein</fullName>
    </submittedName>
</protein>
<evidence type="ECO:0000256" key="5">
    <source>
        <dbReference type="ARBA" id="ARBA00023136"/>
    </source>
</evidence>
<keyword evidence="3 6" id="KW-0812">Transmembrane</keyword>
<feature type="transmembrane region" description="Helical" evidence="6">
    <location>
        <begin position="45"/>
        <end position="67"/>
    </location>
</feature>
<sequence>MLKFFRTPLGRLRLIAFLEGLSLLLLIGIAVPIKYTQGDPSLVKMLGPIHGLLFLFFVINTLSFGIGQKWKFRETTWKVLLASLVPFGTFYIDYKILSRIRPERP</sequence>
<evidence type="ECO:0000313" key="8">
    <source>
        <dbReference type="EMBL" id="RRB17341.1"/>
    </source>
</evidence>
<evidence type="ECO:0000256" key="6">
    <source>
        <dbReference type="SAM" id="Phobius"/>
    </source>
</evidence>
<proteinExistence type="predicted"/>
<evidence type="ECO:0000256" key="1">
    <source>
        <dbReference type="ARBA" id="ARBA00004651"/>
    </source>
</evidence>
<dbReference type="NCBIfam" id="TIGR03954">
    <property type="entry name" value="integ_memb_HG"/>
    <property type="match status" value="1"/>
</dbReference>
<evidence type="ECO:0000313" key="9">
    <source>
        <dbReference type="Proteomes" id="UP000274271"/>
    </source>
</evidence>
<evidence type="ECO:0000256" key="4">
    <source>
        <dbReference type="ARBA" id="ARBA00022989"/>
    </source>
</evidence>
<dbReference type="PANTHER" id="PTHR40077:SF1">
    <property type="entry name" value="MEMBRANE PROTEIN"/>
    <property type="match status" value="1"/>
</dbReference>
<accession>A0A3P1CVL4</accession>
<dbReference type="Pfam" id="PF12823">
    <property type="entry name" value="DUF3817"/>
    <property type="match status" value="1"/>
</dbReference>
<reference evidence="8 9" key="1">
    <citation type="submission" date="2018-11" db="EMBL/GenBank/DDBJ databases">
        <authorList>
            <person name="Zhou Z."/>
            <person name="Wang G."/>
        </authorList>
    </citation>
    <scope>NUCLEOTIDE SEQUENCE [LARGE SCALE GENOMIC DNA]</scope>
    <source>
        <strain evidence="8 9">KCTC42998</strain>
    </source>
</reference>
<keyword evidence="5 6" id="KW-0472">Membrane</keyword>
<organism evidence="8 9">
    <name type="scientific">Larkinella knui</name>
    <dbReference type="NCBI Taxonomy" id="2025310"/>
    <lineage>
        <taxon>Bacteria</taxon>
        <taxon>Pseudomonadati</taxon>
        <taxon>Bacteroidota</taxon>
        <taxon>Cytophagia</taxon>
        <taxon>Cytophagales</taxon>
        <taxon>Spirosomataceae</taxon>
        <taxon>Larkinella</taxon>
    </lineage>
</organism>
<dbReference type="RefSeq" id="WP_124903857.1">
    <property type="nucleotide sequence ID" value="NZ_RQJP01000001.1"/>
</dbReference>
<dbReference type="Proteomes" id="UP000274271">
    <property type="component" value="Unassembled WGS sequence"/>
</dbReference>
<dbReference type="OrthoDB" id="1121311at2"/>
<dbReference type="EMBL" id="RQJP01000001">
    <property type="protein sequence ID" value="RRB17341.1"/>
    <property type="molecule type" value="Genomic_DNA"/>
</dbReference>
<keyword evidence="2" id="KW-1003">Cell membrane</keyword>
<comment type="subcellular location">
    <subcellularLocation>
        <location evidence="1">Cell membrane</location>
        <topology evidence="1">Multi-pass membrane protein</topology>
    </subcellularLocation>
</comment>
<evidence type="ECO:0000259" key="7">
    <source>
        <dbReference type="Pfam" id="PF12823"/>
    </source>
</evidence>